<evidence type="ECO:0000256" key="6">
    <source>
        <dbReference type="ARBA" id="ARBA00022989"/>
    </source>
</evidence>
<keyword evidence="18" id="KW-1185">Reference proteome</keyword>
<dbReference type="Gene3D" id="3.10.580.10">
    <property type="entry name" value="CBS-domain"/>
    <property type="match status" value="1"/>
</dbReference>
<dbReference type="Gene3D" id="1.10.3080.10">
    <property type="entry name" value="Clc chloride channel"/>
    <property type="match status" value="1"/>
</dbReference>
<name>A0A5C7I7F9_9ROSI</name>
<evidence type="ECO:0000256" key="15">
    <source>
        <dbReference type="RuleBase" id="RU361221"/>
    </source>
</evidence>
<evidence type="ECO:0000256" key="13">
    <source>
        <dbReference type="ARBA" id="ARBA00023445"/>
    </source>
</evidence>
<dbReference type="GO" id="GO:0016491">
    <property type="term" value="F:oxidoreductase activity"/>
    <property type="evidence" value="ECO:0007669"/>
    <property type="project" value="UniProtKB-KW"/>
</dbReference>
<dbReference type="CDD" id="cd00400">
    <property type="entry name" value="Voltage_gated_ClC"/>
    <property type="match status" value="1"/>
</dbReference>
<feature type="transmembrane region" description="Helical" evidence="15">
    <location>
        <begin position="444"/>
        <end position="468"/>
    </location>
</feature>
<dbReference type="EMBL" id="VAHF01000004">
    <property type="protein sequence ID" value="TXG65077.1"/>
    <property type="molecule type" value="Genomic_DNA"/>
</dbReference>
<evidence type="ECO:0000256" key="5">
    <source>
        <dbReference type="ARBA" id="ARBA00022857"/>
    </source>
</evidence>
<comment type="similarity">
    <text evidence="2 15">Belongs to the chloride channel (TC 2.A.49) family.</text>
</comment>
<dbReference type="FunFam" id="3.10.580.10:FF:000066">
    <property type="entry name" value="Chloride channel protein"/>
    <property type="match status" value="1"/>
</dbReference>
<organism evidence="17 18">
    <name type="scientific">Acer yangbiense</name>
    <dbReference type="NCBI Taxonomy" id="1000413"/>
    <lineage>
        <taxon>Eukaryota</taxon>
        <taxon>Viridiplantae</taxon>
        <taxon>Streptophyta</taxon>
        <taxon>Embryophyta</taxon>
        <taxon>Tracheophyta</taxon>
        <taxon>Spermatophyta</taxon>
        <taxon>Magnoliopsida</taxon>
        <taxon>eudicotyledons</taxon>
        <taxon>Gunneridae</taxon>
        <taxon>Pentapetalae</taxon>
        <taxon>rosids</taxon>
        <taxon>malvids</taxon>
        <taxon>Sapindales</taxon>
        <taxon>Sapindaceae</taxon>
        <taxon>Hippocastanoideae</taxon>
        <taxon>Acereae</taxon>
        <taxon>Acer</taxon>
    </lineage>
</organism>
<feature type="transmembrane region" description="Helical" evidence="15">
    <location>
        <begin position="332"/>
        <end position="357"/>
    </location>
</feature>
<comment type="similarity">
    <text evidence="13">Belongs to the NAD(P)-dependent epimerase/dehydratase family. Dihydroflavonol-4-reductase subfamily.</text>
</comment>
<dbReference type="Pfam" id="PF00654">
    <property type="entry name" value="Voltage_CLC"/>
    <property type="match status" value="1"/>
</dbReference>
<dbReference type="Pfam" id="PF01370">
    <property type="entry name" value="Epimerase"/>
    <property type="match status" value="1"/>
</dbReference>
<dbReference type="InterPro" id="IPR050368">
    <property type="entry name" value="ClC-type_chloride_channel"/>
</dbReference>
<dbReference type="SUPFAM" id="SSF54631">
    <property type="entry name" value="CBS-domain pair"/>
    <property type="match status" value="1"/>
</dbReference>
<feature type="transmembrane region" description="Helical" evidence="15">
    <location>
        <begin position="69"/>
        <end position="93"/>
    </location>
</feature>
<proteinExistence type="inferred from homology"/>
<keyword evidence="6 15" id="KW-1133">Transmembrane helix</keyword>
<evidence type="ECO:0000256" key="1">
    <source>
        <dbReference type="ARBA" id="ARBA00004141"/>
    </source>
</evidence>
<dbReference type="InterPro" id="IPR014743">
    <property type="entry name" value="Cl-channel_core"/>
</dbReference>
<keyword evidence="4 15" id="KW-0812">Transmembrane</keyword>
<evidence type="ECO:0000256" key="14">
    <source>
        <dbReference type="PROSITE-ProRule" id="PRU00703"/>
    </source>
</evidence>
<dbReference type="InterPro" id="IPR000644">
    <property type="entry name" value="CBS_dom"/>
</dbReference>
<keyword evidence="11 15" id="KW-0868">Chloride</keyword>
<dbReference type="GO" id="GO:0009535">
    <property type="term" value="C:chloroplast thylakoid membrane"/>
    <property type="evidence" value="ECO:0007669"/>
    <property type="project" value="TreeGrafter"/>
</dbReference>
<keyword evidence="12" id="KW-0407">Ion channel</keyword>
<comment type="subcellular location">
    <subcellularLocation>
        <location evidence="1 15">Membrane</location>
        <topology evidence="1 15">Multi-pass membrane protein</topology>
    </subcellularLocation>
</comment>
<protein>
    <recommendedName>
        <fullName evidence="15">Chloride channel protein</fullName>
    </recommendedName>
</protein>
<keyword evidence="7" id="KW-0560">Oxidoreductase</keyword>
<evidence type="ECO:0000313" key="17">
    <source>
        <dbReference type="EMBL" id="TXG65077.1"/>
    </source>
</evidence>
<feature type="transmembrane region" description="Helical" evidence="15">
    <location>
        <begin position="474"/>
        <end position="491"/>
    </location>
</feature>
<sequence>MKGRLQLLQWQQQHAYPLSASPPLNYSASPEWKQQHCFSFSTKTKTRTSSKIALAARPERNENEQQPIILGNSGIIISSCVVGLLTGIGVVLFNNGVHEIRDFFWDGRPYRGASWLREEPLQSTWMRVILVPAAGGFIVSILNELRARAHGDSNSLKKAVLQPFLKAVAACITLGTGNSLGPEGPSVEIGKSIAKGVGSLFDKTIHGKLSLLAAGSAAGISSGFNAAVAGCFFAVESVLWPSPTTDSSSSLTNTTSTVILSAVIASVVTQVGLGSQPAFKVPEYDFRSPGELPLYLLLGVLCGLVSLTLSRCTTYMSVIINDLHEDIGIPKAVFPVMGGLAIGLIALKYPEILYWGFENVDILLESRPFVNGLSANLLIQLVAVKIVATSLCRASGLVGGYYAPSLFIGAATGMSYGKFINFVVAQSNPTLHLSILEVASPQAYGLVGMAATLAGVCQVPLTAVLLLFELTQDYRIVLPLLGAVGVSSWITSGQIRRDVKETKIAQEENTYPNQQSQMYSSRTNGLPSGELLTIEEPLASNLCEIESSLCIDDSNIEIQDWEKKIFVSDAMRTRYVTVLMSTLLTEAVTLMLEEKQSSVIIADDDNFLIGLLTLGDIQEFSKFAKPKSGRSKVQELLVSEICLLDGEKCRVPWTATPSMDLLSALKIMNRHGVSQVPVVAEHMEDQRGQIVGLLDRECISLICRRRLYAGTYLIGSFNRVAYHLHSQQLLEEAMVVYIYLYGPSTGSKAMDNIKGKVCVTGASGFLASWLVKRLLLAGYHVTGTVRDPGDDTKLAHLWKLEGAKERLQLVRANLMEEGSFDEAIKGCQGVFHTASPAEILEPAVKGTLNVLHSCKKSRTLRRVVLTSSSSTVRARDDFDPTVPLDESSWSCVDLCQKFQIWYALSKTLAEKAAWEFCDENGIDLVTILPSFIVGPSLPPELCSTASDVLGLLKGETEKFQWHGRMGYVHIDDVALCHILIYEYKDCHGRYICSSTVMDNDELVSLLSSHYPLFPLPQRFEGLNRPYYEFNTSKLTSLGFKFKSVQEMFDDCIASFVKQGYISSVQQ</sequence>
<dbReference type="FunFam" id="3.40.50.720:FF:000085">
    <property type="entry name" value="Dihydroflavonol reductase"/>
    <property type="match status" value="1"/>
</dbReference>
<dbReference type="SUPFAM" id="SSF51735">
    <property type="entry name" value="NAD(P)-binding Rossmann-fold domains"/>
    <property type="match status" value="1"/>
</dbReference>
<evidence type="ECO:0000256" key="11">
    <source>
        <dbReference type="ARBA" id="ARBA00023214"/>
    </source>
</evidence>
<evidence type="ECO:0000259" key="16">
    <source>
        <dbReference type="PROSITE" id="PS51371"/>
    </source>
</evidence>
<dbReference type="AlphaFoldDB" id="A0A5C7I7F9"/>
<feature type="transmembrane region" description="Helical" evidence="15">
    <location>
        <begin position="400"/>
        <end position="424"/>
    </location>
</feature>
<feature type="transmembrane region" description="Helical" evidence="15">
    <location>
        <begin position="255"/>
        <end position="273"/>
    </location>
</feature>
<reference evidence="18" key="1">
    <citation type="journal article" date="2019" name="Gigascience">
        <title>De novo genome assembly of the endangered Acer yangbiense, a plant species with extremely small populations endemic to Yunnan Province, China.</title>
        <authorList>
            <person name="Yang J."/>
            <person name="Wariss H.M."/>
            <person name="Tao L."/>
            <person name="Zhang R."/>
            <person name="Yun Q."/>
            <person name="Hollingsworth P."/>
            <person name="Dao Z."/>
            <person name="Luo G."/>
            <person name="Guo H."/>
            <person name="Ma Y."/>
            <person name="Sun W."/>
        </authorList>
    </citation>
    <scope>NUCLEOTIDE SEQUENCE [LARGE SCALE GENOMIC DNA]</scope>
    <source>
        <strain evidence="18">cv. Malutang</strain>
    </source>
</reference>
<evidence type="ECO:0000256" key="3">
    <source>
        <dbReference type="ARBA" id="ARBA00022448"/>
    </source>
</evidence>
<keyword evidence="9 15" id="KW-0472">Membrane</keyword>
<feature type="transmembrane region" description="Helical" evidence="15">
    <location>
        <begin position="294"/>
        <end position="320"/>
    </location>
</feature>
<dbReference type="SUPFAM" id="SSF81340">
    <property type="entry name" value="Clc chloride channel"/>
    <property type="match status" value="1"/>
</dbReference>
<dbReference type="InterPro" id="IPR046342">
    <property type="entry name" value="CBS_dom_sf"/>
</dbReference>
<keyword evidence="8 15" id="KW-0406">Ion transport</keyword>
<dbReference type="OrthoDB" id="4564at2759"/>
<dbReference type="PROSITE" id="PS51371">
    <property type="entry name" value="CBS"/>
    <property type="match status" value="1"/>
</dbReference>
<keyword evidence="3 15" id="KW-0813">Transport</keyword>
<accession>A0A5C7I7F9</accession>
<dbReference type="GO" id="GO:0034707">
    <property type="term" value="C:chloride channel complex"/>
    <property type="evidence" value="ECO:0007669"/>
    <property type="project" value="UniProtKB-KW"/>
</dbReference>
<dbReference type="PANTHER" id="PTHR43427:SF6">
    <property type="entry name" value="CHLORIDE CHANNEL PROTEIN CLC-E"/>
    <property type="match status" value="1"/>
</dbReference>
<evidence type="ECO:0000256" key="9">
    <source>
        <dbReference type="ARBA" id="ARBA00023136"/>
    </source>
</evidence>
<keyword evidence="5" id="KW-0521">NADP</keyword>
<feature type="domain" description="CBS" evidence="16">
    <location>
        <begin position="571"/>
        <end position="627"/>
    </location>
</feature>
<comment type="caution">
    <text evidence="17">The sequence shown here is derived from an EMBL/GenBank/DDBJ whole genome shotgun (WGS) entry which is preliminary data.</text>
</comment>
<comment type="caution">
    <text evidence="15">Lacks conserved residue(s) required for the propagation of feature annotation.</text>
</comment>
<feature type="transmembrane region" description="Helical" evidence="15">
    <location>
        <begin position="369"/>
        <end position="388"/>
    </location>
</feature>
<dbReference type="CDD" id="cd04592">
    <property type="entry name" value="CBS_pair_voltage-gated_CLC_euk_bac"/>
    <property type="match status" value="1"/>
</dbReference>
<dbReference type="InterPro" id="IPR001509">
    <property type="entry name" value="Epimerase_deHydtase"/>
</dbReference>
<dbReference type="Proteomes" id="UP000323000">
    <property type="component" value="Chromosome 4"/>
</dbReference>
<keyword evidence="10" id="KW-0869">Chloride channel</keyword>
<dbReference type="Gene3D" id="3.40.50.720">
    <property type="entry name" value="NAD(P)-binding Rossmann-like Domain"/>
    <property type="match status" value="1"/>
</dbReference>
<dbReference type="SMART" id="SM00116">
    <property type="entry name" value="CBS"/>
    <property type="match status" value="2"/>
</dbReference>
<evidence type="ECO:0000256" key="12">
    <source>
        <dbReference type="ARBA" id="ARBA00023303"/>
    </source>
</evidence>
<dbReference type="PANTHER" id="PTHR43427">
    <property type="entry name" value="CHLORIDE CHANNEL PROTEIN CLC-E"/>
    <property type="match status" value="1"/>
</dbReference>
<evidence type="ECO:0000256" key="8">
    <source>
        <dbReference type="ARBA" id="ARBA00023065"/>
    </source>
</evidence>
<evidence type="ECO:0000313" key="18">
    <source>
        <dbReference type="Proteomes" id="UP000323000"/>
    </source>
</evidence>
<gene>
    <name evidence="17" type="ORF">EZV62_012071</name>
</gene>
<dbReference type="InterPro" id="IPR036291">
    <property type="entry name" value="NAD(P)-bd_dom_sf"/>
</dbReference>
<keyword evidence="14" id="KW-0129">CBS domain</keyword>
<evidence type="ECO:0000256" key="2">
    <source>
        <dbReference type="ARBA" id="ARBA00009476"/>
    </source>
</evidence>
<dbReference type="GO" id="GO:0005254">
    <property type="term" value="F:chloride channel activity"/>
    <property type="evidence" value="ECO:0007669"/>
    <property type="project" value="UniProtKB-UniRule"/>
</dbReference>
<feature type="transmembrane region" description="Helical" evidence="15">
    <location>
        <begin position="124"/>
        <end position="142"/>
    </location>
</feature>
<dbReference type="CDD" id="cd08958">
    <property type="entry name" value="FR_SDR_e"/>
    <property type="match status" value="1"/>
</dbReference>
<evidence type="ECO:0000256" key="4">
    <source>
        <dbReference type="ARBA" id="ARBA00022692"/>
    </source>
</evidence>
<dbReference type="Pfam" id="PF00571">
    <property type="entry name" value="CBS"/>
    <property type="match status" value="2"/>
</dbReference>
<evidence type="ECO:0000256" key="7">
    <source>
        <dbReference type="ARBA" id="ARBA00023002"/>
    </source>
</evidence>
<dbReference type="InterPro" id="IPR001807">
    <property type="entry name" value="ClC"/>
</dbReference>
<dbReference type="PRINTS" id="PR00762">
    <property type="entry name" value="CLCHANNEL"/>
</dbReference>
<evidence type="ECO:0000256" key="10">
    <source>
        <dbReference type="ARBA" id="ARBA00023173"/>
    </source>
</evidence>